<dbReference type="InterPro" id="IPR018958">
    <property type="entry name" value="Knr4/Smi1-like_dom"/>
</dbReference>
<accession>A0ABX5M0C7</accession>
<dbReference type="InterPro" id="IPR037883">
    <property type="entry name" value="Knr4/Smi1-like_sf"/>
</dbReference>
<dbReference type="SUPFAM" id="SSF160631">
    <property type="entry name" value="SMI1/KNR4-like"/>
    <property type="match status" value="1"/>
</dbReference>
<name>A0ABX5M0C7_9GAMM</name>
<keyword evidence="3" id="KW-1185">Reference proteome</keyword>
<evidence type="ECO:0000313" key="3">
    <source>
        <dbReference type="Proteomes" id="UP000248090"/>
    </source>
</evidence>
<dbReference type="EMBL" id="LAPT01000043">
    <property type="protein sequence ID" value="PXF31385.1"/>
    <property type="molecule type" value="Genomic_DNA"/>
</dbReference>
<comment type="caution">
    <text evidence="2">The sequence shown here is derived from an EMBL/GenBank/DDBJ whole genome shotgun (WGS) entry which is preliminary data.</text>
</comment>
<sequence>MDLIERIIAKESGVPASPESVRLEEIKLGFPFPPDLKKIYLTVANGGIGPGYKLLGVKGGHTSDEGDSIAELYTLLNSADPEDPELKWPEGLIPFCHWGCAIYSCFDATKEEFPVVWYDPNMRESGEPVELMFSPHKNAFVDWLASWLDGEDLWGDRYTS</sequence>
<proteinExistence type="predicted"/>
<dbReference type="Gene3D" id="3.40.1580.10">
    <property type="entry name" value="SMI1/KNR4-like"/>
    <property type="match status" value="1"/>
</dbReference>
<dbReference type="RefSeq" id="WP_110187224.1">
    <property type="nucleotide sequence ID" value="NZ_CP177354.1"/>
</dbReference>
<evidence type="ECO:0000313" key="2">
    <source>
        <dbReference type="EMBL" id="PXF31385.1"/>
    </source>
</evidence>
<dbReference type="SMART" id="SM00860">
    <property type="entry name" value="SMI1_KNR4"/>
    <property type="match status" value="1"/>
</dbReference>
<organism evidence="2 3">
    <name type="scientific">Pokkaliibacter plantistimulans</name>
    <dbReference type="NCBI Taxonomy" id="1635171"/>
    <lineage>
        <taxon>Bacteria</taxon>
        <taxon>Pseudomonadati</taxon>
        <taxon>Pseudomonadota</taxon>
        <taxon>Gammaproteobacteria</taxon>
        <taxon>Oceanospirillales</taxon>
        <taxon>Balneatrichaceae</taxon>
        <taxon>Pokkaliibacter</taxon>
    </lineage>
</organism>
<reference evidence="2 3" key="1">
    <citation type="submission" date="2015-03" db="EMBL/GenBank/DDBJ databases">
        <authorList>
            <person name="Krishnan R."/>
            <person name="Midha S."/>
            <person name="Patil P.B."/>
            <person name="Rameshkumar N."/>
        </authorList>
    </citation>
    <scope>NUCLEOTIDE SEQUENCE [LARGE SCALE GENOMIC DNA]</scope>
    <source>
        <strain evidence="2 3">L1E11</strain>
    </source>
</reference>
<gene>
    <name evidence="2" type="ORF">WH50_10285</name>
</gene>
<protein>
    <recommendedName>
        <fullName evidence="1">Knr4/Smi1-like domain-containing protein</fullName>
    </recommendedName>
</protein>
<dbReference type="Pfam" id="PF09346">
    <property type="entry name" value="SMI1_KNR4"/>
    <property type="match status" value="1"/>
</dbReference>
<evidence type="ECO:0000259" key="1">
    <source>
        <dbReference type="SMART" id="SM00860"/>
    </source>
</evidence>
<dbReference type="Proteomes" id="UP000248090">
    <property type="component" value="Unassembled WGS sequence"/>
</dbReference>
<feature type="domain" description="Knr4/Smi1-like" evidence="1">
    <location>
        <begin position="15"/>
        <end position="146"/>
    </location>
</feature>